<name>A0A917LYM4_9MICC</name>
<dbReference type="InterPro" id="IPR027417">
    <property type="entry name" value="P-loop_NTPase"/>
</dbReference>
<accession>A0A917LYM4</accession>
<dbReference type="RefSeq" id="WP_188539034.1">
    <property type="nucleotide sequence ID" value="NZ_BMEQ01000022.1"/>
</dbReference>
<dbReference type="SUPFAM" id="SSF52540">
    <property type="entry name" value="P-loop containing nucleoside triphosphate hydrolases"/>
    <property type="match status" value="1"/>
</dbReference>
<evidence type="ECO:0000313" key="2">
    <source>
        <dbReference type="EMBL" id="GGG65694.1"/>
    </source>
</evidence>
<reference evidence="2" key="2">
    <citation type="submission" date="2020-09" db="EMBL/GenBank/DDBJ databases">
        <authorList>
            <person name="Sun Q."/>
            <person name="Zhou Y."/>
        </authorList>
    </citation>
    <scope>NUCLEOTIDE SEQUENCE</scope>
    <source>
        <strain evidence="2">CGMCC 1.12187</strain>
    </source>
</reference>
<dbReference type="Gene3D" id="3.40.50.300">
    <property type="entry name" value="P-loop containing nucleotide triphosphate hydrolases"/>
    <property type="match status" value="1"/>
</dbReference>
<feature type="domain" description="Thymidylate kinase-like" evidence="1">
    <location>
        <begin position="4"/>
        <end position="177"/>
    </location>
</feature>
<proteinExistence type="predicted"/>
<gene>
    <name evidence="2" type="ORF">GCM10011374_31990</name>
</gene>
<dbReference type="AlphaFoldDB" id="A0A917LYM4"/>
<keyword evidence="3" id="KW-1185">Reference proteome</keyword>
<organism evidence="2 3">
    <name type="scientific">Kocuria dechangensis</name>
    <dbReference type="NCBI Taxonomy" id="1176249"/>
    <lineage>
        <taxon>Bacteria</taxon>
        <taxon>Bacillati</taxon>
        <taxon>Actinomycetota</taxon>
        <taxon>Actinomycetes</taxon>
        <taxon>Micrococcales</taxon>
        <taxon>Micrococcaceae</taxon>
        <taxon>Kocuria</taxon>
    </lineage>
</organism>
<sequence>MLLGIDGAGKTTTAAALVAAEREAGRPAIVLRNRSGRRWLARTSARFGVELPVRWVDRVETVVRTANVLMSQARTDHRGGLVILDRHLVCQLVLRRVRGLTQGRVLPWLSARLLRGDAVVVLDVPAETAHARILARGEDDESLEYLRAARATYLELARARGWIVVDAGGAPEVVIARIAGAASL</sequence>
<dbReference type="InterPro" id="IPR039430">
    <property type="entry name" value="Thymidylate_kin-like_dom"/>
</dbReference>
<evidence type="ECO:0000259" key="1">
    <source>
        <dbReference type="Pfam" id="PF02223"/>
    </source>
</evidence>
<comment type="caution">
    <text evidence="2">The sequence shown here is derived from an EMBL/GenBank/DDBJ whole genome shotgun (WGS) entry which is preliminary data.</text>
</comment>
<evidence type="ECO:0000313" key="3">
    <source>
        <dbReference type="Proteomes" id="UP000638848"/>
    </source>
</evidence>
<dbReference type="EMBL" id="BMEQ01000022">
    <property type="protein sequence ID" value="GGG65694.1"/>
    <property type="molecule type" value="Genomic_DNA"/>
</dbReference>
<protein>
    <recommendedName>
        <fullName evidence="1">Thymidylate kinase-like domain-containing protein</fullName>
    </recommendedName>
</protein>
<dbReference type="Proteomes" id="UP000638848">
    <property type="component" value="Unassembled WGS sequence"/>
</dbReference>
<reference evidence="2" key="1">
    <citation type="journal article" date="2014" name="Int. J. Syst. Evol. Microbiol.">
        <title>Complete genome sequence of Corynebacterium casei LMG S-19264T (=DSM 44701T), isolated from a smear-ripened cheese.</title>
        <authorList>
            <consortium name="US DOE Joint Genome Institute (JGI-PGF)"/>
            <person name="Walter F."/>
            <person name="Albersmeier A."/>
            <person name="Kalinowski J."/>
            <person name="Ruckert C."/>
        </authorList>
    </citation>
    <scope>NUCLEOTIDE SEQUENCE</scope>
    <source>
        <strain evidence="2">CGMCC 1.12187</strain>
    </source>
</reference>
<dbReference type="Pfam" id="PF02223">
    <property type="entry name" value="Thymidylate_kin"/>
    <property type="match status" value="1"/>
</dbReference>